<comment type="caution">
    <text evidence="13">The sequence shown here is derived from an EMBL/GenBank/DDBJ whole genome shotgun (WGS) entry which is preliminary data.</text>
</comment>
<evidence type="ECO:0000256" key="9">
    <source>
        <dbReference type="ARBA" id="ARBA00023049"/>
    </source>
</evidence>
<dbReference type="Gene3D" id="3.30.2010.10">
    <property type="entry name" value="Metalloproteases ('zincins'), catalytic domain"/>
    <property type="match status" value="1"/>
</dbReference>
<evidence type="ECO:0000313" key="14">
    <source>
        <dbReference type="Proteomes" id="UP000219327"/>
    </source>
</evidence>
<dbReference type="InterPro" id="IPR050083">
    <property type="entry name" value="HtpX_protease"/>
</dbReference>
<dbReference type="PANTHER" id="PTHR43221">
    <property type="entry name" value="PROTEASE HTPX"/>
    <property type="match status" value="1"/>
</dbReference>
<feature type="transmembrane region" description="Helical" evidence="11">
    <location>
        <begin position="17"/>
        <end position="37"/>
    </location>
</feature>
<dbReference type="PANTHER" id="PTHR43221:SF2">
    <property type="entry name" value="PROTEASE HTPX HOMOLOG"/>
    <property type="match status" value="1"/>
</dbReference>
<protein>
    <recommendedName>
        <fullName evidence="12">Peptidase M48 domain-containing protein</fullName>
    </recommendedName>
</protein>
<keyword evidence="4 11" id="KW-0812">Transmembrane</keyword>
<dbReference type="Pfam" id="PF01435">
    <property type="entry name" value="Peptidase_M48"/>
    <property type="match status" value="1"/>
</dbReference>
<evidence type="ECO:0000256" key="7">
    <source>
        <dbReference type="ARBA" id="ARBA00022833"/>
    </source>
</evidence>
<feature type="domain" description="Peptidase M48" evidence="12">
    <location>
        <begin position="105"/>
        <end position="320"/>
    </location>
</feature>
<comment type="cofactor">
    <cofactor evidence="1">
        <name>Zn(2+)</name>
        <dbReference type="ChEBI" id="CHEBI:29105"/>
    </cofactor>
</comment>
<reference evidence="13 14" key="1">
    <citation type="submission" date="2017-08" db="EMBL/GenBank/DDBJ databases">
        <title>Fine stratification of microbial communities through a metagenomic profile of the photic zone.</title>
        <authorList>
            <person name="Haro-Moreno J.M."/>
            <person name="Lopez-Perez M."/>
            <person name="De La Torre J."/>
            <person name="Picazo A."/>
            <person name="Camacho A."/>
            <person name="Rodriguez-Valera F."/>
        </authorList>
    </citation>
    <scope>NUCLEOTIDE SEQUENCE [LARGE SCALE GENOMIC DNA]</scope>
    <source>
        <strain evidence="13">MED-G24</strain>
    </source>
</reference>
<dbReference type="GO" id="GO:0006508">
    <property type="term" value="P:proteolysis"/>
    <property type="evidence" value="ECO:0007669"/>
    <property type="project" value="UniProtKB-KW"/>
</dbReference>
<keyword evidence="3" id="KW-0645">Protease</keyword>
<evidence type="ECO:0000256" key="8">
    <source>
        <dbReference type="ARBA" id="ARBA00022989"/>
    </source>
</evidence>
<dbReference type="GO" id="GO:0046872">
    <property type="term" value="F:metal ion binding"/>
    <property type="evidence" value="ECO:0007669"/>
    <property type="project" value="UniProtKB-KW"/>
</dbReference>
<keyword evidence="5" id="KW-0479">Metal-binding</keyword>
<organism evidence="13 14">
    <name type="scientific">OM182 bacterium MED-G24</name>
    <dbReference type="NCBI Taxonomy" id="1986255"/>
    <lineage>
        <taxon>Bacteria</taxon>
        <taxon>Pseudomonadati</taxon>
        <taxon>Pseudomonadota</taxon>
        <taxon>Gammaproteobacteria</taxon>
        <taxon>OMG group</taxon>
        <taxon>OM182 clade</taxon>
    </lineage>
</organism>
<keyword evidence="6" id="KW-0378">Hydrolase</keyword>
<evidence type="ECO:0000256" key="1">
    <source>
        <dbReference type="ARBA" id="ARBA00001947"/>
    </source>
</evidence>
<sequence>MDFFEAQDQARKQSGRLVVLFGSAVLAIIVLTNLLVMFAGGLMSTTVIATPGFSVDWGTVVTISILVLLLIGGASLSRIAALNRGGSAVAEMMGGTLLVDGRTDARKRRLMNVVEEMAIASGIPVPQIYLIEDSGINAFAAGYAAGDAVIGVTTGALETLNREQLQGVIAHEFSHILNGDMRLNIRLMGVLYGILVLAIVGRMLLYSGGRSSRSGAPILATGVGLMVIGYVGQFFGNWIKASVSRQREYLADASAVQFTRNPSGIGGALKRIGGYTGGSHLSAPKAEEISHAFFAEGVKLSFRSLMATHPPLDERISRIEPGWQGQMMMTNAADGPSETTSELVSGFASSNDARAASTAAATPGPDIEAGTVEVDAQALTDGIGQPAETHLDYAARLLLEIPAVLRDAVHDPFSARAVMYLLLVDDDPLVQARQMEHLEEHADPAVWTAVQSMSGIRAITAWRLPLLELALPALRQLSESQLARFLENVDVLIRADSRIQLSEWVMQKLLRKHLTPPDRRDGKAKLAQCTDACGTLLSMLANADHRSSLPVEEAFRSGASELPVEVVLKPRDTLKLSVLDSAIDDLGSLHPLQKPKLLKACIAVVAADNRFALVESELLRAVAESLDCPMPPIPDFLVA</sequence>
<dbReference type="CDD" id="cd07340">
    <property type="entry name" value="M48B_Htpx_like"/>
    <property type="match status" value="1"/>
</dbReference>
<evidence type="ECO:0000256" key="2">
    <source>
        <dbReference type="ARBA" id="ARBA00022475"/>
    </source>
</evidence>
<evidence type="ECO:0000256" key="4">
    <source>
        <dbReference type="ARBA" id="ARBA00022692"/>
    </source>
</evidence>
<dbReference type="AlphaFoldDB" id="A0A2A5WJR5"/>
<keyword evidence="7" id="KW-0862">Zinc</keyword>
<evidence type="ECO:0000256" key="5">
    <source>
        <dbReference type="ARBA" id="ARBA00022723"/>
    </source>
</evidence>
<accession>A0A2A5WJR5</accession>
<keyword evidence="8 11" id="KW-1133">Transmembrane helix</keyword>
<feature type="transmembrane region" description="Helical" evidence="11">
    <location>
        <begin position="218"/>
        <end position="239"/>
    </location>
</feature>
<dbReference type="GO" id="GO:0004222">
    <property type="term" value="F:metalloendopeptidase activity"/>
    <property type="evidence" value="ECO:0007669"/>
    <property type="project" value="InterPro"/>
</dbReference>
<dbReference type="Proteomes" id="UP000219327">
    <property type="component" value="Unassembled WGS sequence"/>
</dbReference>
<feature type="transmembrane region" description="Helical" evidence="11">
    <location>
        <begin position="57"/>
        <end position="76"/>
    </location>
</feature>
<evidence type="ECO:0000256" key="11">
    <source>
        <dbReference type="SAM" id="Phobius"/>
    </source>
</evidence>
<evidence type="ECO:0000256" key="3">
    <source>
        <dbReference type="ARBA" id="ARBA00022670"/>
    </source>
</evidence>
<keyword evidence="2" id="KW-1003">Cell membrane</keyword>
<gene>
    <name evidence="13" type="ORF">CNE99_09660</name>
</gene>
<feature type="transmembrane region" description="Helical" evidence="11">
    <location>
        <begin position="187"/>
        <end position="206"/>
    </location>
</feature>
<evidence type="ECO:0000313" key="13">
    <source>
        <dbReference type="EMBL" id="PDH36484.1"/>
    </source>
</evidence>
<keyword evidence="10 11" id="KW-0472">Membrane</keyword>
<evidence type="ECO:0000259" key="12">
    <source>
        <dbReference type="Pfam" id="PF01435"/>
    </source>
</evidence>
<evidence type="ECO:0000256" key="10">
    <source>
        <dbReference type="ARBA" id="ARBA00023136"/>
    </source>
</evidence>
<dbReference type="InterPro" id="IPR001915">
    <property type="entry name" value="Peptidase_M48"/>
</dbReference>
<evidence type="ECO:0000256" key="6">
    <source>
        <dbReference type="ARBA" id="ARBA00022801"/>
    </source>
</evidence>
<name>A0A2A5WJR5_9GAMM</name>
<dbReference type="EMBL" id="NTKD01000067">
    <property type="protein sequence ID" value="PDH36484.1"/>
    <property type="molecule type" value="Genomic_DNA"/>
</dbReference>
<proteinExistence type="predicted"/>
<keyword evidence="9" id="KW-0482">Metalloprotease</keyword>